<evidence type="ECO:0000256" key="1">
    <source>
        <dbReference type="SAM" id="MobiDB-lite"/>
    </source>
</evidence>
<organism evidence="2 3">
    <name type="scientific">Sorangium cellulosum So0157-2</name>
    <dbReference type="NCBI Taxonomy" id="1254432"/>
    <lineage>
        <taxon>Bacteria</taxon>
        <taxon>Pseudomonadati</taxon>
        <taxon>Myxococcota</taxon>
        <taxon>Polyangia</taxon>
        <taxon>Polyangiales</taxon>
        <taxon>Polyangiaceae</taxon>
        <taxon>Sorangium</taxon>
    </lineage>
</organism>
<evidence type="ECO:0000313" key="3">
    <source>
        <dbReference type="Proteomes" id="UP000014803"/>
    </source>
</evidence>
<feature type="compositionally biased region" description="Basic and acidic residues" evidence="1">
    <location>
        <begin position="112"/>
        <end position="122"/>
    </location>
</feature>
<feature type="region of interest" description="Disordered" evidence="1">
    <location>
        <begin position="1"/>
        <end position="79"/>
    </location>
</feature>
<feature type="compositionally biased region" description="Polar residues" evidence="1">
    <location>
        <begin position="99"/>
        <end position="108"/>
    </location>
</feature>
<dbReference type="AlphaFoldDB" id="S4XMB3"/>
<accession>S4XMB3</accession>
<reference evidence="2 3" key="1">
    <citation type="journal article" date="2013" name="Sci. Rep.">
        <title>Extraordinary expansion of a Sorangium cellulosum genome from an alkaline milieu.</title>
        <authorList>
            <person name="Han K."/>
            <person name="Li Z.F."/>
            <person name="Peng R."/>
            <person name="Zhu L.P."/>
            <person name="Zhou T."/>
            <person name="Wang L.G."/>
            <person name="Li S.G."/>
            <person name="Zhang X.B."/>
            <person name="Hu W."/>
            <person name="Wu Z.H."/>
            <person name="Qin N."/>
            <person name="Li Y.Z."/>
        </authorList>
    </citation>
    <scope>NUCLEOTIDE SEQUENCE [LARGE SCALE GENOMIC DNA]</scope>
    <source>
        <strain evidence="2 3">So0157-2</strain>
    </source>
</reference>
<sequence>MDDMLPVERVERAHERRRDAQRRLRLEPPAPRDQIGEARRAEVLEHERETAAMREEVERPRHARHREIAQDRVFSPEPGELAEGRVIALGDLDGDGRAVSSTATSIQSRFDPLMDEHVQRDP</sequence>
<dbReference type="HOGENOM" id="CLU_2025230_0_0_7"/>
<feature type="region of interest" description="Disordered" evidence="1">
    <location>
        <begin position="93"/>
        <end position="122"/>
    </location>
</feature>
<proteinExistence type="predicted"/>
<feature type="compositionally biased region" description="Basic and acidic residues" evidence="1">
    <location>
        <begin position="1"/>
        <end position="26"/>
    </location>
</feature>
<gene>
    <name evidence="2" type="ORF">SCE1572_03790</name>
</gene>
<feature type="compositionally biased region" description="Basic and acidic residues" evidence="1">
    <location>
        <begin position="34"/>
        <end position="70"/>
    </location>
</feature>
<name>S4XMB3_SORCE</name>
<dbReference type="Proteomes" id="UP000014803">
    <property type="component" value="Chromosome"/>
</dbReference>
<evidence type="ECO:0000313" key="2">
    <source>
        <dbReference type="EMBL" id="AGP33694.1"/>
    </source>
</evidence>
<dbReference type="EMBL" id="CP003969">
    <property type="protein sequence ID" value="AGP33694.1"/>
    <property type="molecule type" value="Genomic_DNA"/>
</dbReference>
<dbReference type="KEGG" id="scu:SCE1572_03790"/>
<protein>
    <submittedName>
        <fullName evidence="2">Uncharacterized protein</fullName>
    </submittedName>
</protein>